<evidence type="ECO:0000256" key="2">
    <source>
        <dbReference type="PROSITE-ProRule" id="PRU00124"/>
    </source>
</evidence>
<keyword evidence="4" id="KW-1185">Reference proteome</keyword>
<dbReference type="InterPro" id="IPR002172">
    <property type="entry name" value="LDrepeatLR_classA_rpt"/>
</dbReference>
<feature type="disulfide bond" evidence="2">
    <location>
        <begin position="15"/>
        <end position="30"/>
    </location>
</feature>
<comment type="caution">
    <text evidence="3">The sequence shown here is derived from an EMBL/GenBank/DDBJ whole genome shotgun (WGS) entry which is preliminary data.</text>
</comment>
<proteinExistence type="predicted"/>
<dbReference type="Proteomes" id="UP000708208">
    <property type="component" value="Unassembled WGS sequence"/>
</dbReference>
<organism evidence="3 4">
    <name type="scientific">Allacma fusca</name>
    <dbReference type="NCBI Taxonomy" id="39272"/>
    <lineage>
        <taxon>Eukaryota</taxon>
        <taxon>Metazoa</taxon>
        <taxon>Ecdysozoa</taxon>
        <taxon>Arthropoda</taxon>
        <taxon>Hexapoda</taxon>
        <taxon>Collembola</taxon>
        <taxon>Symphypleona</taxon>
        <taxon>Sminthuridae</taxon>
        <taxon>Allacma</taxon>
    </lineage>
</organism>
<dbReference type="EMBL" id="CAJVCH010065549">
    <property type="protein sequence ID" value="CAG7719902.1"/>
    <property type="molecule type" value="Genomic_DNA"/>
</dbReference>
<accession>A0A8J2JJB3</accession>
<feature type="disulfide bond" evidence="2">
    <location>
        <begin position="40"/>
        <end position="58"/>
    </location>
</feature>
<evidence type="ECO:0000313" key="4">
    <source>
        <dbReference type="Proteomes" id="UP000708208"/>
    </source>
</evidence>
<reference evidence="3" key="1">
    <citation type="submission" date="2021-06" db="EMBL/GenBank/DDBJ databases">
        <authorList>
            <person name="Hodson N. C."/>
            <person name="Mongue J. A."/>
            <person name="Jaron S. K."/>
        </authorList>
    </citation>
    <scope>NUCLEOTIDE SEQUENCE</scope>
</reference>
<protein>
    <recommendedName>
        <fullName evidence="5">Vitellogenin receptor</fullName>
    </recommendedName>
</protein>
<dbReference type="AlphaFoldDB" id="A0A8J2JJB3"/>
<evidence type="ECO:0000256" key="1">
    <source>
        <dbReference type="ARBA" id="ARBA00023157"/>
    </source>
</evidence>
<dbReference type="PROSITE" id="PS50068">
    <property type="entry name" value="LDLRA_2"/>
    <property type="match status" value="2"/>
</dbReference>
<dbReference type="OrthoDB" id="9990982at2759"/>
<comment type="caution">
    <text evidence="2">Lacks conserved residue(s) required for the propagation of feature annotation.</text>
</comment>
<evidence type="ECO:0008006" key="5">
    <source>
        <dbReference type="Google" id="ProtNLM"/>
    </source>
</evidence>
<evidence type="ECO:0000313" key="3">
    <source>
        <dbReference type="EMBL" id="CAG7719902.1"/>
    </source>
</evidence>
<gene>
    <name evidence="3" type="ORF">AFUS01_LOCUS9201</name>
</gene>
<feature type="non-terminal residue" evidence="3">
    <location>
        <position position="1"/>
    </location>
</feature>
<feature type="disulfide bond" evidence="2">
    <location>
        <begin position="52"/>
        <end position="67"/>
    </location>
</feature>
<name>A0A8J2JJB3_9HEXA</name>
<keyword evidence="1 2" id="KW-1015">Disulfide bond</keyword>
<sequence length="109" mass="12291">LCPDGNDCLHKDSICDRYCDCDDWSDEVGCPCNDADLFLCDNGVCLKKEWMCTPFYGCSDNSDLDYCNSTVRSDVEGVLAAHKNTILRSRPILSESSLKKRAKSQIRRK</sequence>